<dbReference type="CDD" id="cd16917">
    <property type="entry name" value="HATPase_UhpB-NarQ-NarX-like"/>
    <property type="match status" value="1"/>
</dbReference>
<dbReference type="GO" id="GO:0005524">
    <property type="term" value="F:ATP binding"/>
    <property type="evidence" value="ECO:0007669"/>
    <property type="project" value="UniProtKB-KW"/>
</dbReference>
<dbReference type="Gene3D" id="3.30.565.10">
    <property type="entry name" value="Histidine kinase-like ATPase, C-terminal domain"/>
    <property type="match status" value="1"/>
</dbReference>
<dbReference type="PANTHER" id="PTHR24421:SF10">
    <property type="entry name" value="NITRATE_NITRITE SENSOR PROTEIN NARQ"/>
    <property type="match status" value="1"/>
</dbReference>
<comment type="catalytic activity">
    <reaction evidence="1">
        <text>ATP + protein L-histidine = ADP + protein N-phospho-L-histidine.</text>
        <dbReference type="EC" id="2.7.13.3"/>
    </reaction>
</comment>
<evidence type="ECO:0000256" key="9">
    <source>
        <dbReference type="SAM" id="MobiDB-lite"/>
    </source>
</evidence>
<dbReference type="PANTHER" id="PTHR24421">
    <property type="entry name" value="NITRATE/NITRITE SENSOR PROTEIN NARX-RELATED"/>
    <property type="match status" value="1"/>
</dbReference>
<evidence type="ECO:0000256" key="1">
    <source>
        <dbReference type="ARBA" id="ARBA00000085"/>
    </source>
</evidence>
<keyword evidence="7" id="KW-0067">ATP-binding</keyword>
<dbReference type="InterPro" id="IPR011712">
    <property type="entry name" value="Sig_transdc_His_kin_sub3_dim/P"/>
</dbReference>
<keyword evidence="5" id="KW-0547">Nucleotide-binding</keyword>
<reference evidence="11" key="1">
    <citation type="submission" date="2023-03" db="EMBL/GenBank/DDBJ databases">
        <title>Actinoallomurus iriomotensis NBRC 103681.</title>
        <authorList>
            <person name="Ichikawa N."/>
            <person name="Sato H."/>
            <person name="Tonouchi N."/>
        </authorList>
    </citation>
    <scope>NUCLEOTIDE SEQUENCE</scope>
    <source>
        <strain evidence="11">NBRC 103681</strain>
    </source>
</reference>
<evidence type="ECO:0000256" key="6">
    <source>
        <dbReference type="ARBA" id="ARBA00022777"/>
    </source>
</evidence>
<dbReference type="InterPro" id="IPR003594">
    <property type="entry name" value="HATPase_dom"/>
</dbReference>
<organism evidence="11 12">
    <name type="scientific">Actinoallomurus iriomotensis</name>
    <dbReference type="NCBI Taxonomy" id="478107"/>
    <lineage>
        <taxon>Bacteria</taxon>
        <taxon>Bacillati</taxon>
        <taxon>Actinomycetota</taxon>
        <taxon>Actinomycetes</taxon>
        <taxon>Streptosporangiales</taxon>
        <taxon>Thermomonosporaceae</taxon>
        <taxon>Actinoallomurus</taxon>
    </lineage>
</organism>
<evidence type="ECO:0000313" key="12">
    <source>
        <dbReference type="Proteomes" id="UP001165135"/>
    </source>
</evidence>
<evidence type="ECO:0000256" key="7">
    <source>
        <dbReference type="ARBA" id="ARBA00022840"/>
    </source>
</evidence>
<evidence type="ECO:0000256" key="2">
    <source>
        <dbReference type="ARBA" id="ARBA00012438"/>
    </source>
</evidence>
<dbReference type="GO" id="GO:0000155">
    <property type="term" value="F:phosphorelay sensor kinase activity"/>
    <property type="evidence" value="ECO:0007669"/>
    <property type="project" value="InterPro"/>
</dbReference>
<dbReference type="SUPFAM" id="SSF55781">
    <property type="entry name" value="GAF domain-like"/>
    <property type="match status" value="1"/>
</dbReference>
<evidence type="ECO:0000256" key="5">
    <source>
        <dbReference type="ARBA" id="ARBA00022741"/>
    </source>
</evidence>
<dbReference type="Proteomes" id="UP001165135">
    <property type="component" value="Unassembled WGS sequence"/>
</dbReference>
<feature type="domain" description="Histidine kinase" evidence="10">
    <location>
        <begin position="289"/>
        <end position="368"/>
    </location>
</feature>
<sequence length="414" mass="44670">MSVVRPVPLVARGTPAFQVFNELANEMGPLLKVEYAAVQRYENDESTIVVGSWSRHRDPEVWPAVGERRPLREGSIPDRVLRTGRAMAQIGTYDPADGSTVRSRRNRRIRSAIGSPIVAGGSVWGLLVACWDGGEPRDEVEEWMYDFAVLVATAITSSESRAELTASRARVVAAGDEARRRLERDLHDGVQQRLIALGVELRLAESDVSPADECLRERLSQAVRSLMSIVDDLREIARGIHPAILSRGGLEAALNTLARRSAVPVIVTVEVGRRLGDRVEVTVYYSVCEALTNAVKHANPSRIEVDLRTDGAVLRLSVHDDGVGGADPVRGTGLIGLRDRVEALGGSMCLTSPPGRGTTFTASIPIDAGLSGPSGAASTVRRRPAVRRRRARAGGRSTARSGRRGEGGRVPPPR</sequence>
<keyword evidence="6" id="KW-0418">Kinase</keyword>
<dbReference type="GO" id="GO:0016020">
    <property type="term" value="C:membrane"/>
    <property type="evidence" value="ECO:0007669"/>
    <property type="project" value="InterPro"/>
</dbReference>
<evidence type="ECO:0000259" key="10">
    <source>
        <dbReference type="PROSITE" id="PS50109"/>
    </source>
</evidence>
<evidence type="ECO:0000256" key="3">
    <source>
        <dbReference type="ARBA" id="ARBA00022553"/>
    </source>
</evidence>
<dbReference type="Pfam" id="PF02518">
    <property type="entry name" value="HATPase_c"/>
    <property type="match status" value="1"/>
</dbReference>
<dbReference type="InterPro" id="IPR036890">
    <property type="entry name" value="HATPase_C_sf"/>
</dbReference>
<dbReference type="Pfam" id="PF07730">
    <property type="entry name" value="HisKA_3"/>
    <property type="match status" value="1"/>
</dbReference>
<dbReference type="Gene3D" id="1.20.5.1930">
    <property type="match status" value="1"/>
</dbReference>
<keyword evidence="3" id="KW-0597">Phosphoprotein</keyword>
<dbReference type="InterPro" id="IPR003018">
    <property type="entry name" value="GAF"/>
</dbReference>
<evidence type="ECO:0000256" key="4">
    <source>
        <dbReference type="ARBA" id="ARBA00022679"/>
    </source>
</evidence>
<dbReference type="Pfam" id="PF01590">
    <property type="entry name" value="GAF"/>
    <property type="match status" value="1"/>
</dbReference>
<evidence type="ECO:0000256" key="8">
    <source>
        <dbReference type="ARBA" id="ARBA00023012"/>
    </source>
</evidence>
<name>A0A9W6RR63_9ACTN</name>
<dbReference type="GO" id="GO:0046983">
    <property type="term" value="F:protein dimerization activity"/>
    <property type="evidence" value="ECO:0007669"/>
    <property type="project" value="InterPro"/>
</dbReference>
<accession>A0A9W6RR63</accession>
<keyword evidence="4" id="KW-0808">Transferase</keyword>
<feature type="region of interest" description="Disordered" evidence="9">
    <location>
        <begin position="352"/>
        <end position="414"/>
    </location>
</feature>
<protein>
    <recommendedName>
        <fullName evidence="2">histidine kinase</fullName>
        <ecNumber evidence="2">2.7.13.3</ecNumber>
    </recommendedName>
</protein>
<dbReference type="Gene3D" id="3.30.450.40">
    <property type="match status" value="1"/>
</dbReference>
<dbReference type="EMBL" id="BSTJ01000014">
    <property type="protein sequence ID" value="GLY80268.1"/>
    <property type="molecule type" value="Genomic_DNA"/>
</dbReference>
<proteinExistence type="predicted"/>
<dbReference type="PROSITE" id="PS50109">
    <property type="entry name" value="HIS_KIN"/>
    <property type="match status" value="1"/>
</dbReference>
<dbReference type="SMART" id="SM00065">
    <property type="entry name" value="GAF"/>
    <property type="match status" value="1"/>
</dbReference>
<dbReference type="SUPFAM" id="SSF55874">
    <property type="entry name" value="ATPase domain of HSP90 chaperone/DNA topoisomerase II/histidine kinase"/>
    <property type="match status" value="1"/>
</dbReference>
<dbReference type="SMART" id="SM00387">
    <property type="entry name" value="HATPase_c"/>
    <property type="match status" value="1"/>
</dbReference>
<gene>
    <name evidence="11" type="ORF">Airi01_085350</name>
</gene>
<comment type="caution">
    <text evidence="11">The sequence shown here is derived from an EMBL/GenBank/DDBJ whole genome shotgun (WGS) entry which is preliminary data.</text>
</comment>
<dbReference type="InterPro" id="IPR029016">
    <property type="entry name" value="GAF-like_dom_sf"/>
</dbReference>
<dbReference type="InterPro" id="IPR005467">
    <property type="entry name" value="His_kinase_dom"/>
</dbReference>
<dbReference type="InterPro" id="IPR050482">
    <property type="entry name" value="Sensor_HK_TwoCompSys"/>
</dbReference>
<feature type="compositionally biased region" description="Basic residues" evidence="9">
    <location>
        <begin position="380"/>
        <end position="393"/>
    </location>
</feature>
<dbReference type="AlphaFoldDB" id="A0A9W6RR63"/>
<keyword evidence="8" id="KW-0902">Two-component regulatory system</keyword>
<evidence type="ECO:0000313" key="11">
    <source>
        <dbReference type="EMBL" id="GLY80268.1"/>
    </source>
</evidence>
<dbReference type="EC" id="2.7.13.3" evidence="2"/>